<name>A0ABS7E7M6_9GAMM</name>
<dbReference type="Proteomes" id="UP001195963">
    <property type="component" value="Unassembled WGS sequence"/>
</dbReference>
<evidence type="ECO:0000313" key="2">
    <source>
        <dbReference type="Proteomes" id="UP001195963"/>
    </source>
</evidence>
<accession>A0ABS7E7M6</accession>
<gene>
    <name evidence="1" type="ORF">K0625_18830</name>
</gene>
<evidence type="ECO:0000313" key="1">
    <source>
        <dbReference type="EMBL" id="MBW8185699.1"/>
    </source>
</evidence>
<dbReference type="EMBL" id="JAHZST010000016">
    <property type="protein sequence ID" value="MBW8185699.1"/>
    <property type="molecule type" value="Genomic_DNA"/>
</dbReference>
<reference evidence="1 2" key="1">
    <citation type="submission" date="2021-07" db="EMBL/GenBank/DDBJ databases">
        <title>Shewanella sp. nov, isolated from SCS.</title>
        <authorList>
            <person name="Cao W.R."/>
        </authorList>
    </citation>
    <scope>NUCLEOTIDE SEQUENCE [LARGE SCALE GENOMIC DNA]</scope>
    <source>
        <strain evidence="1 2">NR704-98</strain>
    </source>
</reference>
<keyword evidence="2" id="KW-1185">Reference proteome</keyword>
<protein>
    <submittedName>
        <fullName evidence="1">Uncharacterized protein</fullName>
    </submittedName>
</protein>
<organism evidence="1 2">
    <name type="scientific">Shewanella nanhaiensis</name>
    <dbReference type="NCBI Taxonomy" id="2864872"/>
    <lineage>
        <taxon>Bacteria</taxon>
        <taxon>Pseudomonadati</taxon>
        <taxon>Pseudomonadota</taxon>
        <taxon>Gammaproteobacteria</taxon>
        <taxon>Alteromonadales</taxon>
        <taxon>Shewanellaceae</taxon>
        <taxon>Shewanella</taxon>
    </lineage>
</organism>
<sequence>MYVFSNINAEDDAASLWALQCFLKHECEVRLGAVANDKKIYQPVFDGDRPNIVNTPNLDGAFASLSNAARKYWPTTLYELAHETVHLLDPIEGYTNYLEEGFAVHFSVEMSKAFTNHAQQPNCPFYLEAWDLVNKLSDDVYDAGTKIKAHFGKLSLATPEGLTALFPNIQLAEAERLCSECNFT</sequence>
<proteinExistence type="predicted"/>
<comment type="caution">
    <text evidence="1">The sequence shown here is derived from an EMBL/GenBank/DDBJ whole genome shotgun (WGS) entry which is preliminary data.</text>
</comment>
<dbReference type="RefSeq" id="WP_220111098.1">
    <property type="nucleotide sequence ID" value="NZ_JAHZST010000016.1"/>
</dbReference>